<name>A0A151I1I8_9HYME</name>
<dbReference type="Proteomes" id="UP000078540">
    <property type="component" value="Unassembled WGS sequence"/>
</dbReference>
<reference evidence="1 2" key="1">
    <citation type="submission" date="2015-09" db="EMBL/GenBank/DDBJ databases">
        <title>Atta colombica WGS genome.</title>
        <authorList>
            <person name="Nygaard S."/>
            <person name="Hu H."/>
            <person name="Boomsma J."/>
            <person name="Zhang G."/>
        </authorList>
    </citation>
    <scope>NUCLEOTIDE SEQUENCE [LARGE SCALE GENOMIC DNA]</scope>
    <source>
        <strain evidence="1">Treedump-2</strain>
        <tissue evidence="1">Whole body</tissue>
    </source>
</reference>
<proteinExistence type="predicted"/>
<gene>
    <name evidence="1" type="ORF">ALC53_09640</name>
</gene>
<organism evidence="1 2">
    <name type="scientific">Atta colombica</name>
    <dbReference type="NCBI Taxonomy" id="520822"/>
    <lineage>
        <taxon>Eukaryota</taxon>
        <taxon>Metazoa</taxon>
        <taxon>Ecdysozoa</taxon>
        <taxon>Arthropoda</taxon>
        <taxon>Hexapoda</taxon>
        <taxon>Insecta</taxon>
        <taxon>Pterygota</taxon>
        <taxon>Neoptera</taxon>
        <taxon>Endopterygota</taxon>
        <taxon>Hymenoptera</taxon>
        <taxon>Apocrita</taxon>
        <taxon>Aculeata</taxon>
        <taxon>Formicoidea</taxon>
        <taxon>Formicidae</taxon>
        <taxon>Myrmicinae</taxon>
        <taxon>Atta</taxon>
    </lineage>
</organism>
<dbReference type="AlphaFoldDB" id="A0A151I1I8"/>
<evidence type="ECO:0000313" key="1">
    <source>
        <dbReference type="EMBL" id="KYM79935.1"/>
    </source>
</evidence>
<accession>A0A151I1I8</accession>
<keyword evidence="2" id="KW-1185">Reference proteome</keyword>
<dbReference type="EMBL" id="KQ976580">
    <property type="protein sequence ID" value="KYM79935.1"/>
    <property type="molecule type" value="Genomic_DNA"/>
</dbReference>
<sequence>MCVRETTTDEGRGEDRVRNVRERCRLGERRGYDNRLLFPFTNKMALLKPAAQPAGIRGTRHPARNTVWTVENWTKSAPLEFLRIPGSANIQRPAPCSRHHSSRPFLLWDLLVSEGLISDSIIPDSIVPDSIFLGLVFSFKSPLQSVLEVFCCCSELCKSVSSIFSFSAVMSEDSLEVDGSSIFICS</sequence>
<protein>
    <submittedName>
        <fullName evidence="1">Uncharacterized protein</fullName>
    </submittedName>
</protein>
<evidence type="ECO:0000313" key="2">
    <source>
        <dbReference type="Proteomes" id="UP000078540"/>
    </source>
</evidence>